<evidence type="ECO:0000313" key="3">
    <source>
        <dbReference type="Proteomes" id="UP001303647"/>
    </source>
</evidence>
<gene>
    <name evidence="2" type="ORF">C7999DRAFT_33309</name>
</gene>
<evidence type="ECO:0000313" key="2">
    <source>
        <dbReference type="EMBL" id="KAK4246265.1"/>
    </source>
</evidence>
<comment type="caution">
    <text evidence="2">The sequence shown here is derived from an EMBL/GenBank/DDBJ whole genome shotgun (WGS) entry which is preliminary data.</text>
</comment>
<feature type="region of interest" description="Disordered" evidence="1">
    <location>
        <begin position="213"/>
        <end position="255"/>
    </location>
</feature>
<feature type="compositionally biased region" description="Basic and acidic residues" evidence="1">
    <location>
        <begin position="16"/>
        <end position="25"/>
    </location>
</feature>
<feature type="compositionally biased region" description="Low complexity" evidence="1">
    <location>
        <begin position="166"/>
        <end position="177"/>
    </location>
</feature>
<dbReference type="EMBL" id="MU857678">
    <property type="protein sequence ID" value="KAK4246265.1"/>
    <property type="molecule type" value="Genomic_DNA"/>
</dbReference>
<name>A0AAN7CQW2_9PEZI</name>
<dbReference type="Proteomes" id="UP001303647">
    <property type="component" value="Unassembled WGS sequence"/>
</dbReference>
<accession>A0AAN7CQW2</accession>
<protein>
    <submittedName>
        <fullName evidence="2">Uncharacterized protein</fullName>
    </submittedName>
</protein>
<feature type="compositionally biased region" description="Basic and acidic residues" evidence="1">
    <location>
        <begin position="86"/>
        <end position="99"/>
    </location>
</feature>
<sequence>MGLRLYQAPVESDVQTKFKADDRSARSRSSIRRALDRNEDRIRERRRRMLATAAAYNSFDARRGQSSADLGSAPPATTDSSGTRSGSEHSRRMLRDANRRRGLFGDGTVTIFGEPWAHLHAEAGPGSLRDESHVLFPALSMAVESDFLPPRTQSRPEPTYALSNMRSTQASGHSSRSTSRHQSRPLWSRMHRHSARLDALRDDMVMGRASPWAVDADGLGDRNRSLSPEGDPDWGPLLNTLTPDPQPPSVGSSFASASAASASAATTQRTAATASSRTSFTMPDTAENSSFEHPCESGCDNSDTEGDEEDDMDQMPPISGLTAIRRSSVLRGDNDDPVELLGGIGGMQRIVRNLARREDIPDEWWADAGLSRTLSREASRD</sequence>
<feature type="region of interest" description="Disordered" evidence="1">
    <location>
        <begin position="16"/>
        <end position="42"/>
    </location>
</feature>
<reference evidence="2" key="1">
    <citation type="journal article" date="2023" name="Mol. Phylogenet. Evol.">
        <title>Genome-scale phylogeny and comparative genomics of the fungal order Sordariales.</title>
        <authorList>
            <person name="Hensen N."/>
            <person name="Bonometti L."/>
            <person name="Westerberg I."/>
            <person name="Brannstrom I.O."/>
            <person name="Guillou S."/>
            <person name="Cros-Aarteil S."/>
            <person name="Calhoun S."/>
            <person name="Haridas S."/>
            <person name="Kuo A."/>
            <person name="Mondo S."/>
            <person name="Pangilinan J."/>
            <person name="Riley R."/>
            <person name="LaButti K."/>
            <person name="Andreopoulos B."/>
            <person name="Lipzen A."/>
            <person name="Chen C."/>
            <person name="Yan M."/>
            <person name="Daum C."/>
            <person name="Ng V."/>
            <person name="Clum A."/>
            <person name="Steindorff A."/>
            <person name="Ohm R.A."/>
            <person name="Martin F."/>
            <person name="Silar P."/>
            <person name="Natvig D.O."/>
            <person name="Lalanne C."/>
            <person name="Gautier V."/>
            <person name="Ament-Velasquez S.L."/>
            <person name="Kruys A."/>
            <person name="Hutchinson M.I."/>
            <person name="Powell A.J."/>
            <person name="Barry K."/>
            <person name="Miller A.N."/>
            <person name="Grigoriev I.V."/>
            <person name="Debuchy R."/>
            <person name="Gladieux P."/>
            <person name="Hiltunen Thoren M."/>
            <person name="Johannesson H."/>
        </authorList>
    </citation>
    <scope>NUCLEOTIDE SEQUENCE</scope>
    <source>
        <strain evidence="2">CBS 359.72</strain>
    </source>
</reference>
<proteinExistence type="predicted"/>
<feature type="compositionally biased region" description="Polar residues" evidence="1">
    <location>
        <begin position="151"/>
        <end position="165"/>
    </location>
</feature>
<feature type="compositionally biased region" description="Polar residues" evidence="1">
    <location>
        <begin position="64"/>
        <end position="85"/>
    </location>
</feature>
<feature type="compositionally biased region" description="Low complexity" evidence="1">
    <location>
        <begin position="268"/>
        <end position="281"/>
    </location>
</feature>
<feature type="compositionally biased region" description="Acidic residues" evidence="1">
    <location>
        <begin position="302"/>
        <end position="313"/>
    </location>
</feature>
<feature type="region of interest" description="Disordered" evidence="1">
    <location>
        <begin position="147"/>
        <end position="190"/>
    </location>
</feature>
<feature type="compositionally biased region" description="Basic and acidic residues" evidence="1">
    <location>
        <begin position="33"/>
        <end position="42"/>
    </location>
</feature>
<feature type="region of interest" description="Disordered" evidence="1">
    <location>
        <begin position="268"/>
        <end position="316"/>
    </location>
</feature>
<keyword evidence="3" id="KW-1185">Reference proteome</keyword>
<evidence type="ECO:0000256" key="1">
    <source>
        <dbReference type="SAM" id="MobiDB-lite"/>
    </source>
</evidence>
<feature type="region of interest" description="Disordered" evidence="1">
    <location>
        <begin position="54"/>
        <end position="99"/>
    </location>
</feature>
<dbReference type="AlphaFoldDB" id="A0AAN7CQW2"/>
<reference evidence="2" key="2">
    <citation type="submission" date="2023-05" db="EMBL/GenBank/DDBJ databases">
        <authorList>
            <consortium name="Lawrence Berkeley National Laboratory"/>
            <person name="Steindorff A."/>
            <person name="Hensen N."/>
            <person name="Bonometti L."/>
            <person name="Westerberg I."/>
            <person name="Brannstrom I.O."/>
            <person name="Guillou S."/>
            <person name="Cros-Aarteil S."/>
            <person name="Calhoun S."/>
            <person name="Haridas S."/>
            <person name="Kuo A."/>
            <person name="Mondo S."/>
            <person name="Pangilinan J."/>
            <person name="Riley R."/>
            <person name="Labutti K."/>
            <person name="Andreopoulos B."/>
            <person name="Lipzen A."/>
            <person name="Chen C."/>
            <person name="Yanf M."/>
            <person name="Daum C."/>
            <person name="Ng V."/>
            <person name="Clum A."/>
            <person name="Ohm R."/>
            <person name="Martin F."/>
            <person name="Silar P."/>
            <person name="Natvig D."/>
            <person name="Lalanne C."/>
            <person name="Gautier V."/>
            <person name="Ament-Velasquez S.L."/>
            <person name="Kruys A."/>
            <person name="Hutchinson M.I."/>
            <person name="Powell A.J."/>
            <person name="Barry K."/>
            <person name="Miller A.N."/>
            <person name="Grigoriev I.V."/>
            <person name="Debuchy R."/>
            <person name="Gladieux P."/>
            <person name="Thoren M.H."/>
            <person name="Johannesson H."/>
        </authorList>
    </citation>
    <scope>NUCLEOTIDE SEQUENCE</scope>
    <source>
        <strain evidence="2">CBS 359.72</strain>
    </source>
</reference>
<feature type="compositionally biased region" description="Basic residues" evidence="1">
    <location>
        <begin position="178"/>
        <end position="190"/>
    </location>
</feature>
<organism evidence="2 3">
    <name type="scientific">Corynascus novoguineensis</name>
    <dbReference type="NCBI Taxonomy" id="1126955"/>
    <lineage>
        <taxon>Eukaryota</taxon>
        <taxon>Fungi</taxon>
        <taxon>Dikarya</taxon>
        <taxon>Ascomycota</taxon>
        <taxon>Pezizomycotina</taxon>
        <taxon>Sordariomycetes</taxon>
        <taxon>Sordariomycetidae</taxon>
        <taxon>Sordariales</taxon>
        <taxon>Chaetomiaceae</taxon>
        <taxon>Corynascus</taxon>
    </lineage>
</organism>